<keyword evidence="2" id="KW-1185">Reference proteome</keyword>
<dbReference type="Gene3D" id="3.40.50.1110">
    <property type="entry name" value="SGNH hydrolase"/>
    <property type="match status" value="1"/>
</dbReference>
<dbReference type="SUPFAM" id="SSF52266">
    <property type="entry name" value="SGNH hydrolase"/>
    <property type="match status" value="1"/>
</dbReference>
<evidence type="ECO:0000313" key="1">
    <source>
        <dbReference type="EMBL" id="MCV3728192.1"/>
    </source>
</evidence>
<reference evidence="1 2" key="1">
    <citation type="journal article" date="2020" name="Int. J. Syst. Evol. Microbiol.">
        <title>Ureaplasma miroungigenitalium sp. nov. isolated from northern elephant seals (Mirounga angustirostris) and Ureaplasma zalophigenitalium sp. nov. isolated from California sea lions (Zalophus californianus).</title>
        <authorList>
            <person name="Volokhov D.V."/>
            <person name="Gulland F.M."/>
            <person name="Gao Y."/>
            <person name="Chizhikov V.E."/>
        </authorList>
    </citation>
    <scope>NUCLEOTIDE SEQUENCE [LARGE SCALE GENOMIC DNA]</scope>
    <source>
        <strain evidence="1 2">ES3182-GEN</strain>
    </source>
</reference>
<protein>
    <recommendedName>
        <fullName evidence="3">SGNH/GDSL hydrolase family protein</fullName>
    </recommendedName>
</protein>
<organism evidence="1 2">
    <name type="scientific">Ureaplasma miroungigenitalium</name>
    <dbReference type="NCBI Taxonomy" id="1042321"/>
    <lineage>
        <taxon>Bacteria</taxon>
        <taxon>Bacillati</taxon>
        <taxon>Mycoplasmatota</taxon>
        <taxon>Mycoplasmoidales</taxon>
        <taxon>Mycoplasmoidaceae</taxon>
        <taxon>Ureaplasma</taxon>
    </lineage>
</organism>
<proteinExistence type="predicted"/>
<dbReference type="RefSeq" id="WP_263821523.1">
    <property type="nucleotide sequence ID" value="NZ_JAOXHL010000001.1"/>
</dbReference>
<dbReference type="Proteomes" id="UP001208245">
    <property type="component" value="Unassembled WGS sequence"/>
</dbReference>
<evidence type="ECO:0000313" key="2">
    <source>
        <dbReference type="Proteomes" id="UP001208245"/>
    </source>
</evidence>
<dbReference type="InterPro" id="IPR036514">
    <property type="entry name" value="SGNH_hydro_sf"/>
</dbReference>
<accession>A0ABT3BLQ2</accession>
<comment type="caution">
    <text evidence="1">The sequence shown here is derived from an EMBL/GenBank/DDBJ whole genome shotgun (WGS) entry which is preliminary data.</text>
</comment>
<sequence>MKNHKDQQKIRYVAIGDSYASGYDPSLGYELFGSYHNNDLQGLSYASFLVYFWRKYNVCDVQSYDNLGLLHAKITDWLYLLNKPTDLYLHEQGYNYFSFLNEWTNIRKPLFDQHLKNYINEFYLYDQPVYEHTSDYHYNNLIKTIEQADVLTISLGLFDFIDFELIKNIGHLIKTRTDKITAFDLLFDNLYLKKQQMIANYTQLVQTIQKINPDTQIYLIGYLNPLGALSKLIDQWTSFDEQDDLSLQLWDELMNVIKLTAQNTNVHFINPLRQVYIQHLDVLQPAFYDLHPSYKAYLQMGFDLFVKTSIDLHFYQKIWTEPLTRRYLSSDYNCYQQLFSLSEETQTKIMQTFAHLDVFDKENELIEKYQDFIYANEKQHALLTHLYMCSLRRYKNGFVHLLENFFSLFIKDFHNNLLYVFFNAKQDNDVLLGYSLMHQIIQSGLWADWMIMMQTNFQIKNKQPYIGEQLFWQNILQTIFHAPHFNALIEIVFKHPYVQKNAHQWKHYFMLSIQHLKSNLQIIDFILYIFFNQKYNEIIKQTYQSIIISILNNAGFQHYLNLFVTQTFKYQKYILSQTDIYNKIITLFEVNQYLFHHKHVDELISRLITNDAWWSNIFNLLIFVLPDDLVRGLNTSPVIKYLTALKRLVINETNLSLFLVHIYNLLMHYDLIYLLYNRQFKKAWPIIKQTFQPYFYLVVQHMLKNFSMIKNDHEVGFKLFDNFLIYQASQRYKKARMNNDQKSLVRPLNHPTLAEVIFKVLLQKDYDVQAIKDKISLFLDHIFLNGNKTTKKQNILLTLFFKYINFHALNHPGLARNLLEIFKHLEIIFNDLLLLREAKAFCEEIILKTLFHNSYDPQIDPYTYVIDQMLQNLISWVKRRFNYLQHLICDKTSLINASLTGLIIRILKLFTANKIDPLLDAHRADVARFIDQMQETNLWADWLIYVFEHLGNTINQPIPLYKADLFKSVHELTLQFLSAKSHIDELIKWPFGSLQELFNLVAKNFDLSLINQDFYWLKNTGKILRNLIQVYQKVDSINSRRKITNGFNFLVRNIKNWRFLHWMIVGFLKDRFALPSFKITQEQHYELIQFFSHNNKFLNLIKKFYQAVIVHDPTIYRIWLENDHNQFLKSLFYLLKKYDLINDWKAIFFELINNDAIADLFVQFFFRELQIDLKHVNFSIQKHFFHQMITFMSSRFFINEWFDKATLKCMETAGSESLIYYLGIYLDEFKIHALSYLKNNVDIFLHALENQSISMYGLCDLLNTIVHHSPLKNKASINPLQTPWYAYLSEILLTPYTFRKKTFLTKKFKNHQYLKRFYQLLWVKYEAKDSHKDVYGLCLKNMTLIIFAVVHQKFFMKKTHGLWHNKTKYFRVTYFLTKTLCYTEGQVIWMNNFLKMNDHPKIIQDQEKIIYNRLYLHLISALTDHMDDHLFLFLELLKQKK</sequence>
<evidence type="ECO:0008006" key="3">
    <source>
        <dbReference type="Google" id="ProtNLM"/>
    </source>
</evidence>
<name>A0ABT3BLQ2_9BACT</name>
<dbReference type="EMBL" id="JAOXHL010000001">
    <property type="protein sequence ID" value="MCV3728192.1"/>
    <property type="molecule type" value="Genomic_DNA"/>
</dbReference>
<gene>
    <name evidence="1" type="ORF">OF376_00105</name>
</gene>